<accession>A0A1Q5PXD3</accession>
<dbReference type="Gene3D" id="3.40.50.1980">
    <property type="entry name" value="Nitrogenase molybdenum iron protein domain"/>
    <property type="match status" value="2"/>
</dbReference>
<feature type="compositionally biased region" description="Basic and acidic residues" evidence="4">
    <location>
        <begin position="130"/>
        <end position="144"/>
    </location>
</feature>
<comment type="caution">
    <text evidence="6">The sequence shown here is derived from an EMBL/GenBank/DDBJ whole genome shotgun (WGS) entry which is preliminary data.</text>
</comment>
<dbReference type="PANTHER" id="PTHR42953:SF3">
    <property type="entry name" value="HIGH-AFFINITY ZINC UPTAKE SYSTEM PROTEIN ZNUA"/>
    <property type="match status" value="1"/>
</dbReference>
<evidence type="ECO:0000256" key="3">
    <source>
        <dbReference type="ARBA" id="ARBA00022729"/>
    </source>
</evidence>
<evidence type="ECO:0000256" key="1">
    <source>
        <dbReference type="ARBA" id="ARBA00011028"/>
    </source>
</evidence>
<dbReference type="GO" id="GO:0030001">
    <property type="term" value="P:metal ion transport"/>
    <property type="evidence" value="ECO:0007669"/>
    <property type="project" value="InterPro"/>
</dbReference>
<proteinExistence type="inferred from homology"/>
<protein>
    <recommendedName>
        <fullName evidence="8">Zinc ABC transporter substrate-binding protein</fullName>
    </recommendedName>
</protein>
<feature type="region of interest" description="Disordered" evidence="4">
    <location>
        <begin position="128"/>
        <end position="184"/>
    </location>
</feature>
<dbReference type="PANTHER" id="PTHR42953">
    <property type="entry name" value="HIGH-AFFINITY ZINC UPTAKE SYSTEM PROTEIN ZNUA-RELATED"/>
    <property type="match status" value="1"/>
</dbReference>
<feature type="compositionally biased region" description="Basic and acidic residues" evidence="4">
    <location>
        <begin position="153"/>
        <end position="183"/>
    </location>
</feature>
<feature type="chain" id="PRO_5039253271" description="Zinc ABC transporter substrate-binding protein" evidence="5">
    <location>
        <begin position="30"/>
        <end position="351"/>
    </location>
</feature>
<keyword evidence="7" id="KW-1185">Reference proteome</keyword>
<dbReference type="Proteomes" id="UP000185612">
    <property type="component" value="Unassembled WGS sequence"/>
</dbReference>
<evidence type="ECO:0000313" key="7">
    <source>
        <dbReference type="Proteomes" id="UP000185612"/>
    </source>
</evidence>
<gene>
    <name evidence="6" type="ORF">BSZ40_03645</name>
</gene>
<dbReference type="SUPFAM" id="SSF53807">
    <property type="entry name" value="Helical backbone' metal receptor"/>
    <property type="match status" value="1"/>
</dbReference>
<reference evidence="7" key="1">
    <citation type="submission" date="2016-12" db="EMBL/GenBank/DDBJ databases">
        <authorList>
            <person name="Meng X."/>
        </authorList>
    </citation>
    <scope>NUCLEOTIDE SEQUENCE [LARGE SCALE GENOMIC DNA]</scope>
    <source>
        <strain evidence="7">DSM 20732</strain>
    </source>
</reference>
<dbReference type="STRING" id="52770.BSZ40_03645"/>
<sequence>MVFMKRKIIATIGAALLTLAACSSTTDPAAPSSNPPAAGADGKLTVVASFYPLVYLAEQVGGEQVTVTSLTPAGAEAHDLELAPADVAGLEQADAVVYIKGFQPSVDTAVAEVKPAHVLDVASVANLQADDGHDHGGDEGHEHAATATPRPTETGHDHDHEGHNHDHEGHNHDHGHGHDHGGLDPHVWLDPTIMSEAAHELSHVLAEADPAHAEQYHANAEQLMEQLQALDKSFHDGLKTCSSRSLVTAHEAFSYLARAYDLQIIGVAGIDPEAETSVARLQEVSKQVKDQGIKTIFAEPGTNKTMQTLADELQVKLGVLDPLEAQVDPAQDYLTVMQANLQSLRDGLGCQ</sequence>
<evidence type="ECO:0000256" key="5">
    <source>
        <dbReference type="SAM" id="SignalP"/>
    </source>
</evidence>
<organism evidence="6 7">
    <name type="scientific">Buchananella hordeovulneris</name>
    <dbReference type="NCBI Taxonomy" id="52770"/>
    <lineage>
        <taxon>Bacteria</taxon>
        <taxon>Bacillati</taxon>
        <taxon>Actinomycetota</taxon>
        <taxon>Actinomycetes</taxon>
        <taxon>Actinomycetales</taxon>
        <taxon>Actinomycetaceae</taxon>
        <taxon>Buchananella</taxon>
    </lineage>
</organism>
<keyword evidence="2" id="KW-0813">Transport</keyword>
<dbReference type="InterPro" id="IPR006127">
    <property type="entry name" value="ZnuA-like"/>
</dbReference>
<dbReference type="PROSITE" id="PS51257">
    <property type="entry name" value="PROKAR_LIPOPROTEIN"/>
    <property type="match status" value="1"/>
</dbReference>
<dbReference type="EMBL" id="MQVS01000003">
    <property type="protein sequence ID" value="OKL52217.1"/>
    <property type="molecule type" value="Genomic_DNA"/>
</dbReference>
<comment type="similarity">
    <text evidence="1">Belongs to the bacterial solute-binding protein 9 family.</text>
</comment>
<evidence type="ECO:0000256" key="2">
    <source>
        <dbReference type="ARBA" id="ARBA00022448"/>
    </source>
</evidence>
<evidence type="ECO:0000256" key="4">
    <source>
        <dbReference type="SAM" id="MobiDB-lite"/>
    </source>
</evidence>
<name>A0A1Q5PXD3_9ACTO</name>
<dbReference type="InterPro" id="IPR050492">
    <property type="entry name" value="Bact_metal-bind_prot9"/>
</dbReference>
<feature type="signal peptide" evidence="5">
    <location>
        <begin position="1"/>
        <end position="29"/>
    </location>
</feature>
<dbReference type="InParanoid" id="A0A1Q5PXD3"/>
<dbReference type="GO" id="GO:0046872">
    <property type="term" value="F:metal ion binding"/>
    <property type="evidence" value="ECO:0007669"/>
    <property type="project" value="InterPro"/>
</dbReference>
<dbReference type="AlphaFoldDB" id="A0A1Q5PXD3"/>
<dbReference type="Pfam" id="PF01297">
    <property type="entry name" value="ZnuA"/>
    <property type="match status" value="1"/>
</dbReference>
<evidence type="ECO:0008006" key="8">
    <source>
        <dbReference type="Google" id="ProtNLM"/>
    </source>
</evidence>
<keyword evidence="3 5" id="KW-0732">Signal</keyword>
<evidence type="ECO:0000313" key="6">
    <source>
        <dbReference type="EMBL" id="OKL52217.1"/>
    </source>
</evidence>